<evidence type="ECO:0000256" key="1">
    <source>
        <dbReference type="RuleBase" id="RU004560"/>
    </source>
</evidence>
<feature type="domain" description="AAA+ ATPase" evidence="3">
    <location>
        <begin position="59"/>
        <end position="239"/>
    </location>
</feature>
<dbReference type="CDD" id="cd00882">
    <property type="entry name" value="Ras_like_GTPase"/>
    <property type="match status" value="1"/>
</dbReference>
<protein>
    <submittedName>
        <fullName evidence="4">Uncharacterized LOC103026379</fullName>
    </submittedName>
</protein>
<dbReference type="InterPro" id="IPR003593">
    <property type="entry name" value="AAA+_ATPase"/>
</dbReference>
<dbReference type="GO" id="GO:0005525">
    <property type="term" value="F:GTP binding"/>
    <property type="evidence" value="ECO:0007669"/>
    <property type="project" value="UniProtKB-KW"/>
</dbReference>
<reference evidence="5" key="2">
    <citation type="journal article" date="2014" name="Nat. Commun.">
        <title>The cavefish genome reveals candidate genes for eye loss.</title>
        <authorList>
            <person name="McGaugh S.E."/>
            <person name="Gross J.B."/>
            <person name="Aken B."/>
            <person name="Blin M."/>
            <person name="Borowsky R."/>
            <person name="Chalopin D."/>
            <person name="Hinaux H."/>
            <person name="Jeffery W.R."/>
            <person name="Keene A."/>
            <person name="Ma L."/>
            <person name="Minx P."/>
            <person name="Murphy D."/>
            <person name="O'Quin K.E."/>
            <person name="Retaux S."/>
            <person name="Rohner N."/>
            <person name="Searle S.M."/>
            <person name="Stahl B.A."/>
            <person name="Tabin C."/>
            <person name="Volff J.N."/>
            <person name="Yoshizawa M."/>
            <person name="Warren W.C."/>
        </authorList>
    </citation>
    <scope>NUCLEOTIDE SEQUENCE [LARGE SCALE GENOMIC DNA]</scope>
    <source>
        <strain evidence="5">female</strain>
    </source>
</reference>
<dbReference type="InterPro" id="IPR025662">
    <property type="entry name" value="Sigma_54_int_dom_ATP-bd_1"/>
</dbReference>
<dbReference type="PANTHER" id="PTHR32046:SF11">
    <property type="entry name" value="IMMUNE-ASSOCIATED NUCLEOTIDE-BINDING PROTEIN 10-LIKE"/>
    <property type="match status" value="1"/>
</dbReference>
<dbReference type="Ensembl" id="ENSAMXT00000044158.1">
    <property type="protein sequence ID" value="ENSAMXP00000037746.1"/>
    <property type="gene ID" value="ENSAMXG00000032695.1"/>
</dbReference>
<dbReference type="InParanoid" id="A0A3B1J778"/>
<evidence type="ECO:0000256" key="2">
    <source>
        <dbReference type="SAM" id="Coils"/>
    </source>
</evidence>
<dbReference type="InterPro" id="IPR027417">
    <property type="entry name" value="P-loop_NTPase"/>
</dbReference>
<keyword evidence="2" id="KW-0175">Coiled coil</keyword>
<keyword evidence="1" id="KW-0342">GTP-binding</keyword>
<dbReference type="InterPro" id="IPR030379">
    <property type="entry name" value="G_SEPTIN_dom"/>
</dbReference>
<evidence type="ECO:0000313" key="5">
    <source>
        <dbReference type="Proteomes" id="UP000018467"/>
    </source>
</evidence>
<dbReference type="STRING" id="7994.ENSAMXP00000037746"/>
<dbReference type="GeneTree" id="ENSGT00500000044904"/>
<proteinExistence type="inferred from homology"/>
<organism evidence="4 5">
    <name type="scientific">Astyanax mexicanus</name>
    <name type="common">Blind cave fish</name>
    <name type="synonym">Astyanax fasciatus mexicanus</name>
    <dbReference type="NCBI Taxonomy" id="7994"/>
    <lineage>
        <taxon>Eukaryota</taxon>
        <taxon>Metazoa</taxon>
        <taxon>Chordata</taxon>
        <taxon>Craniata</taxon>
        <taxon>Vertebrata</taxon>
        <taxon>Euteleostomi</taxon>
        <taxon>Actinopterygii</taxon>
        <taxon>Neopterygii</taxon>
        <taxon>Teleostei</taxon>
        <taxon>Ostariophysi</taxon>
        <taxon>Characiformes</taxon>
        <taxon>Characoidei</taxon>
        <taxon>Acestrorhamphidae</taxon>
        <taxon>Acestrorhamphinae</taxon>
        <taxon>Astyanax</taxon>
    </lineage>
</organism>
<evidence type="ECO:0000259" key="3">
    <source>
        <dbReference type="SMART" id="SM00382"/>
    </source>
</evidence>
<dbReference type="SMART" id="SM00382">
    <property type="entry name" value="AAA"/>
    <property type="match status" value="1"/>
</dbReference>
<dbReference type="Bgee" id="ENSAMXG00000032695">
    <property type="expression patterns" value="Expressed in pharyngeal gill and 4 other cell types or tissues"/>
</dbReference>
<reference evidence="5" key="1">
    <citation type="submission" date="2013-03" db="EMBL/GenBank/DDBJ databases">
        <authorList>
            <person name="Jeffery W."/>
            <person name="Warren W."/>
            <person name="Wilson R.K."/>
        </authorList>
    </citation>
    <scope>NUCLEOTIDE SEQUENCE</scope>
    <source>
        <strain evidence="5">female</strain>
    </source>
</reference>
<feature type="coiled-coil region" evidence="2">
    <location>
        <begin position="439"/>
        <end position="479"/>
    </location>
</feature>
<accession>A0A3B1J778</accession>
<dbReference type="AlphaFoldDB" id="A0A3B1J778"/>
<dbReference type="Gene3D" id="3.40.50.300">
    <property type="entry name" value="P-loop containing nucleotide triphosphate hydrolases"/>
    <property type="match status" value="1"/>
</dbReference>
<dbReference type="Proteomes" id="UP000018467">
    <property type="component" value="Unassembled WGS sequence"/>
</dbReference>
<dbReference type="PANTHER" id="PTHR32046">
    <property type="entry name" value="G DOMAIN-CONTAINING PROTEIN"/>
    <property type="match status" value="1"/>
</dbReference>
<keyword evidence="1" id="KW-0547">Nucleotide-binding</keyword>
<name>A0A3B1J778_ASTMX</name>
<dbReference type="Pfam" id="PF00735">
    <property type="entry name" value="Septin"/>
    <property type="match status" value="1"/>
</dbReference>
<dbReference type="SUPFAM" id="SSF52540">
    <property type="entry name" value="P-loop containing nucleoside triphosphate hydrolases"/>
    <property type="match status" value="1"/>
</dbReference>
<evidence type="ECO:0000313" key="4">
    <source>
        <dbReference type="Ensembl" id="ENSAMXP00000037746.1"/>
    </source>
</evidence>
<comment type="similarity">
    <text evidence="1">Belongs to the TRAFAC class TrmE-Era-EngA-EngB-Septin-like GTPase superfamily. Septin GTPase family.</text>
</comment>
<dbReference type="PROSITE" id="PS00675">
    <property type="entry name" value="SIGMA54_INTERACT_1"/>
    <property type="match status" value="1"/>
</dbReference>
<sequence length="535" mass="62086">MAHSISQEKSWTVDDLMKKSELIREGTPARYRLITTRSNLDESGKIRKWTFGQREINAQNKIILLVGETGTGKTTLINTLVNYTLGVKFEDHVWFEITEDSQNQTEDQTESQTTEITVYEVLIQNSQVSVTIIDTPGYGDTRGKEHDIQIADNLRKLFKNDTGVKEIDAVCLVVKASDNRLSYRQHYIFDALLSLFGKDIEENIVIFVTHSDGGTPKNVISAINKLKIPCKKTDPYRFNNRQAEDQTKNGTFYKEIWKGTEKNLTDFFTSLKDQKRTSLYMTESVLTEQIRLKACVSNLRERIELKESKHKELVQIQEALKQNQMQRNVNLPFNVTKYYKEKVTIENTSWWDRKATCCSVCKENCHESNCWCAINPKLCEVMKDGHCTVCTGKCHHSKHIREKKKYVIKSKNDTMTYTDLIKFQESTDMASEDTFLVELEETENKNKSNMKTKEEIRIEERLKAELIEIEKDKTRLVEEAWTTIIKLSKITLKPDNDFIVKSLEFVLPRAKENEDPSWVQKLEKLSYCGEQDTEL</sequence>
<reference evidence="4" key="4">
    <citation type="submission" date="2025-09" db="UniProtKB">
        <authorList>
            <consortium name="Ensembl"/>
        </authorList>
    </citation>
    <scope>IDENTIFICATION</scope>
</reference>
<keyword evidence="5" id="KW-1185">Reference proteome</keyword>
<reference evidence="4" key="3">
    <citation type="submission" date="2025-08" db="UniProtKB">
        <authorList>
            <consortium name="Ensembl"/>
        </authorList>
    </citation>
    <scope>IDENTIFICATION</scope>
</reference>